<dbReference type="Proteomes" id="UP000000845">
    <property type="component" value="Chromosome"/>
</dbReference>
<dbReference type="RefSeq" id="WP_012861352.1">
    <property type="nucleotide sequence ID" value="NC_013517.1"/>
</dbReference>
<feature type="transmembrane region" description="Helical" evidence="1">
    <location>
        <begin position="6"/>
        <end position="26"/>
    </location>
</feature>
<name>D1AJ70_SEBTE</name>
<sequence>MVFLFIPMLIILMLVLFILVLTLFIAKSKNRGNYAEDEYIPGEIYNYSIQERYFTIEALNMKLIILPLIVSFVTVSLLFGIIIMAETEIPVLSDTGKEIMNGYAVWFIQFIVIQLMVFMLFALYKKIRITAENGTLYINGVIQDIRYYQIRKIFAENSLLYLKTERKLWILLPAAAEGLKKYPKRDILKKQTEEINNKLRTIEKILSGSDAEYKNFSWIRNRLLGFGGIFVLLALVSIGMLITKYYI</sequence>
<evidence type="ECO:0000256" key="1">
    <source>
        <dbReference type="SAM" id="Phobius"/>
    </source>
</evidence>
<feature type="transmembrane region" description="Helical" evidence="1">
    <location>
        <begin position="63"/>
        <end position="83"/>
    </location>
</feature>
<evidence type="ECO:0000313" key="3">
    <source>
        <dbReference type="Proteomes" id="UP000000845"/>
    </source>
</evidence>
<keyword evidence="1" id="KW-1133">Transmembrane helix</keyword>
<protein>
    <recommendedName>
        <fullName evidence="4">PH domain-containing protein</fullName>
    </recommendedName>
</protein>
<dbReference type="HOGENOM" id="CLU_1123889_0_0_0"/>
<accession>D1AJ70</accession>
<reference evidence="2 3" key="2">
    <citation type="journal article" date="2010" name="Stand. Genomic Sci.">
        <title>Complete genome sequence of Sebaldella termitidis type strain (NCTC 11300).</title>
        <authorList>
            <person name="Harmon-Smith M."/>
            <person name="Celia L."/>
            <person name="Chertkov O."/>
            <person name="Lapidus A."/>
            <person name="Copeland A."/>
            <person name="Glavina Del Rio T."/>
            <person name="Nolan M."/>
            <person name="Lucas S."/>
            <person name="Tice H."/>
            <person name="Cheng J.F."/>
            <person name="Han C."/>
            <person name="Detter J.C."/>
            <person name="Bruce D."/>
            <person name="Goodwin L."/>
            <person name="Pitluck S."/>
            <person name="Pati A."/>
            <person name="Liolios K."/>
            <person name="Ivanova N."/>
            <person name="Mavromatis K."/>
            <person name="Mikhailova N."/>
            <person name="Chen A."/>
            <person name="Palaniappan K."/>
            <person name="Land M."/>
            <person name="Hauser L."/>
            <person name="Chang Y.J."/>
            <person name="Jeffries C.D."/>
            <person name="Brettin T."/>
            <person name="Goker M."/>
            <person name="Beck B."/>
            <person name="Bristow J."/>
            <person name="Eisen J.A."/>
            <person name="Markowitz V."/>
            <person name="Hugenholtz P."/>
            <person name="Kyrpides N.C."/>
            <person name="Klenk H.P."/>
            <person name="Chen F."/>
        </authorList>
    </citation>
    <scope>NUCLEOTIDE SEQUENCE [LARGE SCALE GENOMIC DNA]</scope>
    <source>
        <strain evidence="3">ATCC 33386 / NCTC 11300</strain>
    </source>
</reference>
<keyword evidence="3" id="KW-1185">Reference proteome</keyword>
<dbReference type="STRING" id="526218.Sterm_1901"/>
<dbReference type="KEGG" id="str:Sterm_1901"/>
<evidence type="ECO:0008006" key="4">
    <source>
        <dbReference type="Google" id="ProtNLM"/>
    </source>
</evidence>
<keyword evidence="1" id="KW-0472">Membrane</keyword>
<reference evidence="3" key="1">
    <citation type="submission" date="2009-09" db="EMBL/GenBank/DDBJ databases">
        <title>The complete chromosome of Sebaldella termitidis ATCC 33386.</title>
        <authorList>
            <consortium name="US DOE Joint Genome Institute (JGI-PGF)"/>
            <person name="Lucas S."/>
            <person name="Copeland A."/>
            <person name="Lapidus A."/>
            <person name="Glavina del Rio T."/>
            <person name="Dalin E."/>
            <person name="Tice H."/>
            <person name="Bruce D."/>
            <person name="Goodwin L."/>
            <person name="Pitluck S."/>
            <person name="Kyrpides N."/>
            <person name="Mavromatis K."/>
            <person name="Ivanova N."/>
            <person name="Mikhailova N."/>
            <person name="Sims D."/>
            <person name="Meincke L."/>
            <person name="Brettin T."/>
            <person name="Detter J.C."/>
            <person name="Han C."/>
            <person name="Larimer F."/>
            <person name="Land M."/>
            <person name="Hauser L."/>
            <person name="Markowitz V."/>
            <person name="Cheng J.F."/>
            <person name="Hugenholtz P."/>
            <person name="Woyke T."/>
            <person name="Wu D."/>
            <person name="Eisen J.A."/>
        </authorList>
    </citation>
    <scope>NUCLEOTIDE SEQUENCE [LARGE SCALE GENOMIC DNA]</scope>
    <source>
        <strain evidence="3">ATCC 33386 / NCTC 11300</strain>
    </source>
</reference>
<keyword evidence="1" id="KW-0812">Transmembrane</keyword>
<gene>
    <name evidence="2" type="ordered locus">Sterm_1901</name>
</gene>
<organism evidence="2 3">
    <name type="scientific">Sebaldella termitidis (strain ATCC 33386 / NCTC 11300)</name>
    <dbReference type="NCBI Taxonomy" id="526218"/>
    <lineage>
        <taxon>Bacteria</taxon>
        <taxon>Fusobacteriati</taxon>
        <taxon>Fusobacteriota</taxon>
        <taxon>Fusobacteriia</taxon>
        <taxon>Fusobacteriales</taxon>
        <taxon>Leptotrichiaceae</taxon>
        <taxon>Sebaldella</taxon>
    </lineage>
</organism>
<dbReference type="AlphaFoldDB" id="D1AJ70"/>
<feature type="transmembrane region" description="Helical" evidence="1">
    <location>
        <begin position="223"/>
        <end position="242"/>
    </location>
</feature>
<dbReference type="eggNOG" id="ENOG502ZCX9">
    <property type="taxonomic scope" value="Bacteria"/>
</dbReference>
<feature type="transmembrane region" description="Helical" evidence="1">
    <location>
        <begin position="103"/>
        <end position="124"/>
    </location>
</feature>
<dbReference type="EMBL" id="CP001739">
    <property type="protein sequence ID" value="ACZ08758.1"/>
    <property type="molecule type" value="Genomic_DNA"/>
</dbReference>
<evidence type="ECO:0000313" key="2">
    <source>
        <dbReference type="EMBL" id="ACZ08758.1"/>
    </source>
</evidence>
<proteinExistence type="predicted"/>